<reference evidence="1 2" key="1">
    <citation type="submission" date="2016-02" db="EMBL/GenBank/DDBJ databases">
        <title>Band-tailed pigeon sequencing and assembly.</title>
        <authorList>
            <person name="Soares A.E."/>
            <person name="Novak B.J."/>
            <person name="Rice E.S."/>
            <person name="O'Connell B."/>
            <person name="Chang D."/>
            <person name="Weber S."/>
            <person name="Shapiro B."/>
        </authorList>
    </citation>
    <scope>NUCLEOTIDE SEQUENCE [LARGE SCALE GENOMIC DNA]</scope>
    <source>
        <strain evidence="1">BTP2013</strain>
        <tissue evidence="1">Blood</tissue>
    </source>
</reference>
<protein>
    <submittedName>
        <fullName evidence="1">Uncharacterized protein</fullName>
    </submittedName>
</protein>
<dbReference type="Proteomes" id="UP000190648">
    <property type="component" value="Unassembled WGS sequence"/>
</dbReference>
<evidence type="ECO:0000313" key="2">
    <source>
        <dbReference type="Proteomes" id="UP000190648"/>
    </source>
</evidence>
<gene>
    <name evidence="1" type="ORF">AV530_007861</name>
</gene>
<dbReference type="EMBL" id="LSYS01006437">
    <property type="protein sequence ID" value="OPJ75367.1"/>
    <property type="molecule type" value="Genomic_DNA"/>
</dbReference>
<sequence>MKFKHPIGTKGRRFFNDFFPAFLRNFPDVAFLQFPALCLQGDLRCSSLQSISASPSWGAWREEEITQEVSMLNVT</sequence>
<evidence type="ECO:0000313" key="1">
    <source>
        <dbReference type="EMBL" id="OPJ75367.1"/>
    </source>
</evidence>
<accession>A0A1V4JUJ8</accession>
<comment type="caution">
    <text evidence="1">The sequence shown here is derived from an EMBL/GenBank/DDBJ whole genome shotgun (WGS) entry which is preliminary data.</text>
</comment>
<keyword evidence="2" id="KW-1185">Reference proteome</keyword>
<name>A0A1V4JUJ8_PATFA</name>
<dbReference type="AlphaFoldDB" id="A0A1V4JUJ8"/>
<organism evidence="1 2">
    <name type="scientific">Patagioenas fasciata monilis</name>
    <dbReference type="NCBI Taxonomy" id="372326"/>
    <lineage>
        <taxon>Eukaryota</taxon>
        <taxon>Metazoa</taxon>
        <taxon>Chordata</taxon>
        <taxon>Craniata</taxon>
        <taxon>Vertebrata</taxon>
        <taxon>Euteleostomi</taxon>
        <taxon>Archelosauria</taxon>
        <taxon>Archosauria</taxon>
        <taxon>Dinosauria</taxon>
        <taxon>Saurischia</taxon>
        <taxon>Theropoda</taxon>
        <taxon>Coelurosauria</taxon>
        <taxon>Aves</taxon>
        <taxon>Neognathae</taxon>
        <taxon>Neoaves</taxon>
        <taxon>Columbimorphae</taxon>
        <taxon>Columbiformes</taxon>
        <taxon>Columbidae</taxon>
        <taxon>Patagioenas</taxon>
    </lineage>
</organism>
<proteinExistence type="predicted"/>